<dbReference type="InterPro" id="IPR012318">
    <property type="entry name" value="HTH_CRP"/>
</dbReference>
<feature type="domain" description="HTH crp-type" evidence="6">
    <location>
        <begin position="156"/>
        <end position="229"/>
    </location>
</feature>
<keyword evidence="2" id="KW-0238">DNA-binding</keyword>
<dbReference type="Gene3D" id="2.60.120.10">
    <property type="entry name" value="Jelly Rolls"/>
    <property type="match status" value="1"/>
</dbReference>
<dbReference type="InterPro" id="IPR000595">
    <property type="entry name" value="cNMP-bd_dom"/>
</dbReference>
<evidence type="ECO:0000256" key="4">
    <source>
        <dbReference type="ARBA" id="ARBA00023231"/>
    </source>
</evidence>
<keyword evidence="1" id="KW-0805">Transcription regulation</keyword>
<dbReference type="FunFam" id="1.10.10.10:FF:000028">
    <property type="entry name" value="Fumarate/nitrate reduction transcriptional regulator Fnr"/>
    <property type="match status" value="1"/>
</dbReference>
<keyword evidence="4" id="KW-0535">Nitrogen fixation</keyword>
<accession>A0A0E4FV26</accession>
<dbReference type="AlphaFoldDB" id="A0A0E4FV26"/>
<dbReference type="Gene3D" id="1.10.10.10">
    <property type="entry name" value="Winged helix-like DNA-binding domain superfamily/Winged helix DNA-binding domain"/>
    <property type="match status" value="1"/>
</dbReference>
<dbReference type="CDD" id="cd00092">
    <property type="entry name" value="HTH_CRP"/>
    <property type="match status" value="1"/>
</dbReference>
<dbReference type="EMBL" id="AP014685">
    <property type="protein sequence ID" value="BAR54056.1"/>
    <property type="molecule type" value="Genomic_DNA"/>
</dbReference>
<dbReference type="Proteomes" id="UP000063308">
    <property type="component" value="Chromosome"/>
</dbReference>
<dbReference type="GO" id="GO:0003677">
    <property type="term" value="F:DNA binding"/>
    <property type="evidence" value="ECO:0007669"/>
    <property type="project" value="UniProtKB-KW"/>
</dbReference>
<dbReference type="InterPro" id="IPR036390">
    <property type="entry name" value="WH_DNA-bd_sf"/>
</dbReference>
<dbReference type="Pfam" id="PF00027">
    <property type="entry name" value="cNMP_binding"/>
    <property type="match status" value="1"/>
</dbReference>
<dbReference type="InterPro" id="IPR050397">
    <property type="entry name" value="Env_Response_Regulators"/>
</dbReference>
<dbReference type="SUPFAM" id="SSF51206">
    <property type="entry name" value="cAMP-binding domain-like"/>
    <property type="match status" value="1"/>
</dbReference>
<reference evidence="7 8" key="1">
    <citation type="submission" date="2014-11" db="EMBL/GenBank/DDBJ databases">
        <title>Symbiosis island explosion on the genome of extra-slow-growing strains of soybean bradyrhizobia with massive insertion sequences.</title>
        <authorList>
            <person name="Iida T."/>
            <person name="Minamisawa K."/>
        </authorList>
    </citation>
    <scope>NUCLEOTIDE SEQUENCE [LARGE SCALE GENOMIC DNA]</scope>
    <source>
        <strain evidence="7 8">NK6</strain>
    </source>
</reference>
<dbReference type="SMART" id="SM00419">
    <property type="entry name" value="HTH_CRP"/>
    <property type="match status" value="1"/>
</dbReference>
<name>A0A0E4FV26_9BRAD</name>
<dbReference type="SMART" id="SM00100">
    <property type="entry name" value="cNMP"/>
    <property type="match status" value="1"/>
</dbReference>
<evidence type="ECO:0000313" key="8">
    <source>
        <dbReference type="Proteomes" id="UP000063308"/>
    </source>
</evidence>
<dbReference type="InterPro" id="IPR014710">
    <property type="entry name" value="RmlC-like_jellyroll"/>
</dbReference>
<dbReference type="PRINTS" id="PR00034">
    <property type="entry name" value="HTHCRP"/>
</dbReference>
<organism evidence="7 8">
    <name type="scientific">Bradyrhizobium diazoefficiens</name>
    <dbReference type="NCBI Taxonomy" id="1355477"/>
    <lineage>
        <taxon>Bacteria</taxon>
        <taxon>Pseudomonadati</taxon>
        <taxon>Pseudomonadota</taxon>
        <taxon>Alphaproteobacteria</taxon>
        <taxon>Hyphomicrobiales</taxon>
        <taxon>Nitrobacteraceae</taxon>
        <taxon>Bradyrhizobium</taxon>
    </lineage>
</organism>
<dbReference type="InterPro" id="IPR018335">
    <property type="entry name" value="Tscrpt_reg_HTH_Crp-type_CS"/>
</dbReference>
<feature type="domain" description="Cyclic nucleotide-binding" evidence="5">
    <location>
        <begin position="25"/>
        <end position="94"/>
    </location>
</feature>
<evidence type="ECO:0000256" key="2">
    <source>
        <dbReference type="ARBA" id="ARBA00023125"/>
    </source>
</evidence>
<dbReference type="GO" id="GO:0003700">
    <property type="term" value="F:DNA-binding transcription factor activity"/>
    <property type="evidence" value="ECO:0007669"/>
    <property type="project" value="InterPro"/>
</dbReference>
<dbReference type="InterPro" id="IPR036388">
    <property type="entry name" value="WH-like_DNA-bd_sf"/>
</dbReference>
<gene>
    <name evidence="7" type="ORF">NK6_871</name>
</gene>
<evidence type="ECO:0000259" key="5">
    <source>
        <dbReference type="PROSITE" id="PS50042"/>
    </source>
</evidence>
<protein>
    <submittedName>
        <fullName evidence="7">Transcriptional regulatory protein</fullName>
    </submittedName>
</protein>
<dbReference type="PANTHER" id="PTHR24567">
    <property type="entry name" value="CRP FAMILY TRANSCRIPTIONAL REGULATORY PROTEIN"/>
    <property type="match status" value="1"/>
</dbReference>
<evidence type="ECO:0000313" key="7">
    <source>
        <dbReference type="EMBL" id="BAR54056.1"/>
    </source>
</evidence>
<evidence type="ECO:0000256" key="1">
    <source>
        <dbReference type="ARBA" id="ARBA00023015"/>
    </source>
</evidence>
<dbReference type="RefSeq" id="WP_028174478.1">
    <property type="nucleotide sequence ID" value="NZ_AXAX01000013.1"/>
</dbReference>
<dbReference type="Pfam" id="PF13545">
    <property type="entry name" value="HTH_Crp_2"/>
    <property type="match status" value="1"/>
</dbReference>
<keyword evidence="3" id="KW-0804">Transcription</keyword>
<dbReference type="FunFam" id="2.60.120.10:FF:000129">
    <property type="entry name" value="Transcriptional regulator FixK"/>
    <property type="match status" value="1"/>
</dbReference>
<dbReference type="PROSITE" id="PS51063">
    <property type="entry name" value="HTH_CRP_2"/>
    <property type="match status" value="1"/>
</dbReference>
<evidence type="ECO:0000256" key="3">
    <source>
        <dbReference type="ARBA" id="ARBA00023163"/>
    </source>
</evidence>
<dbReference type="SUPFAM" id="SSF46785">
    <property type="entry name" value="Winged helix' DNA-binding domain"/>
    <property type="match status" value="1"/>
</dbReference>
<dbReference type="CDD" id="cd00038">
    <property type="entry name" value="CAP_ED"/>
    <property type="match status" value="1"/>
</dbReference>
<dbReference type="InterPro" id="IPR018490">
    <property type="entry name" value="cNMP-bd_dom_sf"/>
</dbReference>
<dbReference type="GO" id="GO:0005829">
    <property type="term" value="C:cytosol"/>
    <property type="evidence" value="ECO:0007669"/>
    <property type="project" value="TreeGrafter"/>
</dbReference>
<evidence type="ECO:0000259" key="6">
    <source>
        <dbReference type="PROSITE" id="PS51063"/>
    </source>
</evidence>
<dbReference type="PROSITE" id="PS00042">
    <property type="entry name" value="HTH_CRP_1"/>
    <property type="match status" value="1"/>
</dbReference>
<dbReference type="PANTHER" id="PTHR24567:SF75">
    <property type="entry name" value="FUMARATE AND NITRATE REDUCTION REGULATORY PROTEIN"/>
    <property type="match status" value="1"/>
</dbReference>
<dbReference type="PROSITE" id="PS50042">
    <property type="entry name" value="CNMP_BINDING_3"/>
    <property type="match status" value="1"/>
</dbReference>
<proteinExistence type="predicted"/>
<sequence>MKPSVVMIEPNGHFCSDCAIRTSAVCSSLDAAELREFEHLGRRVHFSSGETVFSEEDITTSFYNVLEGVMRLYKLLPDGRRQIVGFALPGDFLGMNLSGRHNFSADAIGAVTVCQFAKAPFGRFIEERPQLLRRINELAIRELSQARDHMVLLGRRSADEKVASFLLGWRERLLALKGASDTVPLPMSRQDIADYLGLTIETVSRTFTKLERHGAIAIIHGGISLLDPARVEALAAA</sequence>